<dbReference type="KEGG" id="bbgw:UT28_C0001G0393"/>
<dbReference type="Proteomes" id="UP000035648">
    <property type="component" value="Chromosome"/>
</dbReference>
<organism evidence="1 2">
    <name type="scientific">Berkelbacteria bacterium GW2011_GWE1_39_12</name>
    <dbReference type="NCBI Taxonomy" id="1618337"/>
    <lineage>
        <taxon>Bacteria</taxon>
        <taxon>Candidatus Berkelbacteria</taxon>
    </lineage>
</organism>
<sequence>MNQSFEKIIFDRALNRHPEFWSEKKEDLTKTITEIIDEISGFEAVDFDSISKDEAENILAIWCISGSGSLTSDFIDSPSDDKYKDKKWYGGTDRIRLRFSEKIFLAIDKKKSRNLFLIYNGIPEQVVTLLQEAGKSFTVLKQQIYVPDGEIVKTLDQVEKFSLPPALKKKSGDLVIVSHAAHLSRILRFMKKHEKLFEGLTIRPLAARVDNSSDFVEAELSGILDYVATGQASDKPIDFESF</sequence>
<accession>A0A0G4B2S4</accession>
<dbReference type="STRING" id="1618337.UT28_C0001G0393"/>
<protein>
    <submittedName>
        <fullName evidence="1">Uncharacterized protein</fullName>
    </submittedName>
</protein>
<reference evidence="1 2" key="1">
    <citation type="journal article" date="2015" name="Nature">
        <title>rRNA introns, odd ribosomes, and small enigmatic genomes across a large radiation of phyla.</title>
        <authorList>
            <person name="Brown C.T."/>
            <person name="Hug L.A."/>
            <person name="Thomas B.C."/>
            <person name="Sharon I."/>
            <person name="Castelle C.J."/>
            <person name="Singh A."/>
            <person name="Wilkins M.J."/>
            <person name="Williams K.H."/>
            <person name="Banfield J.F."/>
        </authorList>
    </citation>
    <scope>NUCLEOTIDE SEQUENCE [LARGE SCALE GENOMIC DNA]</scope>
</reference>
<name>A0A0G4B2S4_9BACT</name>
<evidence type="ECO:0000313" key="1">
    <source>
        <dbReference type="EMBL" id="AKM82199.1"/>
    </source>
</evidence>
<gene>
    <name evidence="1" type="ORF">UT28_C0001G0393</name>
</gene>
<proteinExistence type="predicted"/>
<dbReference type="EMBL" id="CP011213">
    <property type="protein sequence ID" value="AKM82199.1"/>
    <property type="molecule type" value="Genomic_DNA"/>
</dbReference>
<evidence type="ECO:0000313" key="2">
    <source>
        <dbReference type="Proteomes" id="UP000035648"/>
    </source>
</evidence>
<dbReference type="AlphaFoldDB" id="A0A0G4B2S4"/>